<dbReference type="PaxDb" id="39947-A0A0P0VS64"/>
<reference evidence="2" key="1">
    <citation type="journal article" date="2005" name="Nature">
        <title>The map-based sequence of the rice genome.</title>
        <authorList>
            <consortium name="International rice genome sequencing project (IRGSP)"/>
            <person name="Matsumoto T."/>
            <person name="Wu J."/>
            <person name="Kanamori H."/>
            <person name="Katayose Y."/>
            <person name="Fujisawa M."/>
            <person name="Namiki N."/>
            <person name="Mizuno H."/>
            <person name="Yamamoto K."/>
            <person name="Antonio B.A."/>
            <person name="Baba T."/>
            <person name="Sakata K."/>
            <person name="Nagamura Y."/>
            <person name="Aoki H."/>
            <person name="Arikawa K."/>
            <person name="Arita K."/>
            <person name="Bito T."/>
            <person name="Chiden Y."/>
            <person name="Fujitsuka N."/>
            <person name="Fukunaka R."/>
            <person name="Hamada M."/>
            <person name="Harada C."/>
            <person name="Hayashi A."/>
            <person name="Hijishita S."/>
            <person name="Honda M."/>
            <person name="Hosokawa S."/>
            <person name="Ichikawa Y."/>
            <person name="Idonuma A."/>
            <person name="Iijima M."/>
            <person name="Ikeda M."/>
            <person name="Ikeno M."/>
            <person name="Ito K."/>
            <person name="Ito S."/>
            <person name="Ito T."/>
            <person name="Ito Y."/>
            <person name="Ito Y."/>
            <person name="Iwabuchi A."/>
            <person name="Kamiya K."/>
            <person name="Karasawa W."/>
            <person name="Kurita K."/>
            <person name="Katagiri S."/>
            <person name="Kikuta A."/>
            <person name="Kobayashi H."/>
            <person name="Kobayashi N."/>
            <person name="Machita K."/>
            <person name="Maehara T."/>
            <person name="Masukawa M."/>
            <person name="Mizubayashi T."/>
            <person name="Mukai Y."/>
            <person name="Nagasaki H."/>
            <person name="Nagata Y."/>
            <person name="Naito S."/>
            <person name="Nakashima M."/>
            <person name="Nakama Y."/>
            <person name="Nakamichi Y."/>
            <person name="Nakamura M."/>
            <person name="Meguro A."/>
            <person name="Negishi M."/>
            <person name="Ohta I."/>
            <person name="Ohta T."/>
            <person name="Okamoto M."/>
            <person name="Ono N."/>
            <person name="Saji S."/>
            <person name="Sakaguchi M."/>
            <person name="Sakai K."/>
            <person name="Shibata M."/>
            <person name="Shimokawa T."/>
            <person name="Song J."/>
            <person name="Takazaki Y."/>
            <person name="Terasawa K."/>
            <person name="Tsugane M."/>
            <person name="Tsuji K."/>
            <person name="Ueda S."/>
            <person name="Waki K."/>
            <person name="Yamagata H."/>
            <person name="Yamamoto M."/>
            <person name="Yamamoto S."/>
            <person name="Yamane H."/>
            <person name="Yoshiki S."/>
            <person name="Yoshihara R."/>
            <person name="Yukawa K."/>
            <person name="Zhong H."/>
            <person name="Yano M."/>
            <person name="Yuan Q."/>
            <person name="Ouyang S."/>
            <person name="Liu J."/>
            <person name="Jones K.M."/>
            <person name="Gansberger K."/>
            <person name="Moffat K."/>
            <person name="Hill J."/>
            <person name="Bera J."/>
            <person name="Fadrosh D."/>
            <person name="Jin S."/>
            <person name="Johri S."/>
            <person name="Kim M."/>
            <person name="Overton L."/>
            <person name="Reardon M."/>
            <person name="Tsitrin T."/>
            <person name="Vuong H."/>
            <person name="Weaver B."/>
            <person name="Ciecko A."/>
            <person name="Tallon L."/>
            <person name="Jackson J."/>
            <person name="Pai G."/>
            <person name="Aken S.V."/>
            <person name="Utterback T."/>
            <person name="Reidmuller S."/>
            <person name="Feldblyum T."/>
            <person name="Hsiao J."/>
            <person name="Zismann V."/>
            <person name="Iobst S."/>
            <person name="de Vazeille A.R."/>
            <person name="Buell C.R."/>
            <person name="Ying K."/>
            <person name="Li Y."/>
            <person name="Lu T."/>
            <person name="Huang Y."/>
            <person name="Zhao Q."/>
            <person name="Feng Q."/>
            <person name="Zhang L."/>
            <person name="Zhu J."/>
            <person name="Weng Q."/>
            <person name="Mu J."/>
            <person name="Lu Y."/>
            <person name="Fan D."/>
            <person name="Liu Y."/>
            <person name="Guan J."/>
            <person name="Zhang Y."/>
            <person name="Yu S."/>
            <person name="Liu X."/>
            <person name="Zhang Y."/>
            <person name="Hong G."/>
            <person name="Han B."/>
            <person name="Choisne N."/>
            <person name="Demange N."/>
            <person name="Orjeda G."/>
            <person name="Samain S."/>
            <person name="Cattolico L."/>
            <person name="Pelletier E."/>
            <person name="Couloux A."/>
            <person name="Segurens B."/>
            <person name="Wincker P."/>
            <person name="D'Hont A."/>
            <person name="Scarpelli C."/>
            <person name="Weissenbach J."/>
            <person name="Salanoubat M."/>
            <person name="Quetier F."/>
            <person name="Yu Y."/>
            <person name="Kim H.R."/>
            <person name="Rambo T."/>
            <person name="Currie J."/>
            <person name="Collura K."/>
            <person name="Luo M."/>
            <person name="Yang T."/>
            <person name="Ammiraju J.S.S."/>
            <person name="Engler F."/>
            <person name="Soderlund C."/>
            <person name="Wing R.A."/>
            <person name="Palmer L.E."/>
            <person name="de la Bastide M."/>
            <person name="Spiegel L."/>
            <person name="Nascimento L."/>
            <person name="Zutavern T."/>
            <person name="O'Shaughnessy A."/>
            <person name="Dike S."/>
            <person name="Dedhia N."/>
            <person name="Preston R."/>
            <person name="Balija V."/>
            <person name="McCombie W.R."/>
            <person name="Chow T."/>
            <person name="Chen H."/>
            <person name="Chung M."/>
            <person name="Chen C."/>
            <person name="Shaw J."/>
            <person name="Wu H."/>
            <person name="Hsiao K."/>
            <person name="Chao Y."/>
            <person name="Chu M."/>
            <person name="Cheng C."/>
            <person name="Hour A."/>
            <person name="Lee P."/>
            <person name="Lin S."/>
            <person name="Lin Y."/>
            <person name="Liou J."/>
            <person name="Liu S."/>
            <person name="Hsing Y."/>
            <person name="Raghuvanshi S."/>
            <person name="Mohanty A."/>
            <person name="Bharti A.K."/>
            <person name="Gaur A."/>
            <person name="Gupta V."/>
            <person name="Kumar D."/>
            <person name="Ravi V."/>
            <person name="Vij S."/>
            <person name="Kapur A."/>
            <person name="Khurana P."/>
            <person name="Khurana P."/>
            <person name="Khurana J.P."/>
            <person name="Tyagi A.K."/>
            <person name="Gaikwad K."/>
            <person name="Singh A."/>
            <person name="Dalal V."/>
            <person name="Srivastava S."/>
            <person name="Dixit A."/>
            <person name="Pal A.K."/>
            <person name="Ghazi I.A."/>
            <person name="Yadav M."/>
            <person name="Pandit A."/>
            <person name="Bhargava A."/>
            <person name="Sureshbabu K."/>
            <person name="Batra K."/>
            <person name="Sharma T.R."/>
            <person name="Mohapatra T."/>
            <person name="Singh N.K."/>
            <person name="Messing J."/>
            <person name="Nelson A.B."/>
            <person name="Fuks G."/>
            <person name="Kavchok S."/>
            <person name="Keizer G."/>
            <person name="Linton E."/>
            <person name="Llaca V."/>
            <person name="Song R."/>
            <person name="Tanyolac B."/>
            <person name="Young S."/>
            <person name="Ho-Il K."/>
            <person name="Hahn J.H."/>
            <person name="Sangsakoo G."/>
            <person name="Vanavichit A."/>
            <person name="de Mattos Luiz.A.T."/>
            <person name="Zimmer P.D."/>
            <person name="Malone G."/>
            <person name="Dellagostin O."/>
            <person name="de Oliveira A.C."/>
            <person name="Bevan M."/>
            <person name="Bancroft I."/>
            <person name="Minx P."/>
            <person name="Cordum H."/>
            <person name="Wilson R."/>
            <person name="Cheng Z."/>
            <person name="Jin W."/>
            <person name="Jiang J."/>
            <person name="Leong S.A."/>
            <person name="Iwama H."/>
            <person name="Gojobori T."/>
            <person name="Itoh T."/>
            <person name="Niimura Y."/>
            <person name="Fujii Y."/>
            <person name="Habara T."/>
            <person name="Sakai H."/>
            <person name="Sato Y."/>
            <person name="Wilson G."/>
            <person name="Kumar K."/>
            <person name="McCouch S."/>
            <person name="Juretic N."/>
            <person name="Hoen D."/>
            <person name="Wright S."/>
            <person name="Bruskiewich R."/>
            <person name="Bureau T."/>
            <person name="Miyao A."/>
            <person name="Hirochika H."/>
            <person name="Nishikawa T."/>
            <person name="Kadowaki K."/>
            <person name="Sugiura M."/>
            <person name="Burr B."/>
            <person name="Sasaki T."/>
        </authorList>
    </citation>
    <scope>NUCLEOTIDE SEQUENCE [LARGE SCALE GENOMIC DNA]</scope>
    <source>
        <strain evidence="2">cv. Nipponbare</strain>
    </source>
</reference>
<dbReference type="Proteomes" id="UP000059680">
    <property type="component" value="Chromosome 3"/>
</dbReference>
<protein>
    <submittedName>
        <fullName evidence="1">Os03g0114100 protein</fullName>
    </submittedName>
</protein>
<dbReference type="Gramene" id="Os03t0114100-01">
    <property type="protein sequence ID" value="Os03t0114100-01"/>
    <property type="gene ID" value="Os03g0114100"/>
</dbReference>
<keyword evidence="2" id="KW-1185">Reference proteome</keyword>
<dbReference type="EMBL" id="AP014959">
    <property type="protein sequence ID" value="BAS81954.1"/>
    <property type="molecule type" value="Genomic_DNA"/>
</dbReference>
<dbReference type="InParanoid" id="A0A0P0VS64"/>
<name>A0A0P0VS64_ORYSJ</name>
<accession>A0A0P0VS64</accession>
<reference evidence="1 2" key="3">
    <citation type="journal article" date="2013" name="Rice">
        <title>Improvement of the Oryza sativa Nipponbare reference genome using next generation sequence and optical map data.</title>
        <authorList>
            <person name="Kawahara Y."/>
            <person name="de la Bastide M."/>
            <person name="Hamilton J.P."/>
            <person name="Kanamori H."/>
            <person name="McCombie W.R."/>
            <person name="Ouyang S."/>
            <person name="Schwartz D.C."/>
            <person name="Tanaka T."/>
            <person name="Wu J."/>
            <person name="Zhou S."/>
            <person name="Childs K.L."/>
            <person name="Davidson R.M."/>
            <person name="Lin H."/>
            <person name="Quesada-Ocampo L."/>
            <person name="Vaillancourt B."/>
            <person name="Sakai H."/>
            <person name="Lee S.S."/>
            <person name="Kim J."/>
            <person name="Numa H."/>
            <person name="Itoh T."/>
            <person name="Buell C.R."/>
            <person name="Matsumoto T."/>
        </authorList>
    </citation>
    <scope>NUCLEOTIDE SEQUENCE [LARGE SCALE GENOMIC DNA]</scope>
    <source>
        <strain evidence="2">cv. Nipponbare</strain>
    </source>
</reference>
<sequence>MCLATVDDGRHAMAASIRAFYLRLSSPAPAELTLVYLPAIGGAALELGVRLRVRDVRG</sequence>
<reference evidence="1 2" key="2">
    <citation type="journal article" date="2013" name="Plant Cell Physiol.">
        <title>Rice Annotation Project Database (RAP-DB): an integrative and interactive database for rice genomics.</title>
        <authorList>
            <person name="Sakai H."/>
            <person name="Lee S.S."/>
            <person name="Tanaka T."/>
            <person name="Numa H."/>
            <person name="Kim J."/>
            <person name="Kawahara Y."/>
            <person name="Wakimoto H."/>
            <person name="Yang C.C."/>
            <person name="Iwamoto M."/>
            <person name="Abe T."/>
            <person name="Yamada Y."/>
            <person name="Muto A."/>
            <person name="Inokuchi H."/>
            <person name="Ikemura T."/>
            <person name="Matsumoto T."/>
            <person name="Sasaki T."/>
            <person name="Itoh T."/>
        </authorList>
    </citation>
    <scope>NUCLEOTIDE SEQUENCE [LARGE SCALE GENOMIC DNA]</scope>
    <source>
        <strain evidence="2">cv. Nipponbare</strain>
    </source>
</reference>
<proteinExistence type="predicted"/>
<organism evidence="1 2">
    <name type="scientific">Oryza sativa subsp. japonica</name>
    <name type="common">Rice</name>
    <dbReference type="NCBI Taxonomy" id="39947"/>
    <lineage>
        <taxon>Eukaryota</taxon>
        <taxon>Viridiplantae</taxon>
        <taxon>Streptophyta</taxon>
        <taxon>Embryophyta</taxon>
        <taxon>Tracheophyta</taxon>
        <taxon>Spermatophyta</taxon>
        <taxon>Magnoliopsida</taxon>
        <taxon>Liliopsida</taxon>
        <taxon>Poales</taxon>
        <taxon>Poaceae</taxon>
        <taxon>BOP clade</taxon>
        <taxon>Oryzoideae</taxon>
        <taxon>Oryzeae</taxon>
        <taxon>Oryzinae</taxon>
        <taxon>Oryza</taxon>
        <taxon>Oryza sativa</taxon>
    </lineage>
</organism>
<gene>
    <name evidence="1" type="ordered locus">Os03g0114100</name>
    <name evidence="1" type="ORF">OSNPB_030114100</name>
</gene>
<evidence type="ECO:0000313" key="1">
    <source>
        <dbReference type="EMBL" id="BAS81954.1"/>
    </source>
</evidence>
<dbReference type="AlphaFoldDB" id="A0A0P0VS64"/>
<evidence type="ECO:0000313" key="2">
    <source>
        <dbReference type="Proteomes" id="UP000059680"/>
    </source>
</evidence>